<dbReference type="Proteomes" id="UP000186132">
    <property type="component" value="Unassembled WGS sequence"/>
</dbReference>
<evidence type="ECO:0000313" key="5">
    <source>
        <dbReference type="Proteomes" id="UP000186132"/>
    </source>
</evidence>
<dbReference type="InterPro" id="IPR002931">
    <property type="entry name" value="Transglutaminase-like"/>
</dbReference>
<feature type="transmembrane region" description="Helical" evidence="2">
    <location>
        <begin position="63"/>
        <end position="83"/>
    </location>
</feature>
<evidence type="ECO:0000256" key="2">
    <source>
        <dbReference type="SAM" id="Phobius"/>
    </source>
</evidence>
<dbReference type="InterPro" id="IPR038765">
    <property type="entry name" value="Papain-like_cys_pep_sf"/>
</dbReference>
<dbReference type="PANTHER" id="PTHR42736:SF1">
    <property type="entry name" value="PROTEIN-GLUTAMINE GAMMA-GLUTAMYLTRANSFERASE"/>
    <property type="match status" value="1"/>
</dbReference>
<dbReference type="Pfam" id="PF01841">
    <property type="entry name" value="Transglut_core"/>
    <property type="match status" value="1"/>
</dbReference>
<keyword evidence="5" id="KW-1185">Reference proteome</keyword>
<feature type="region of interest" description="Disordered" evidence="1">
    <location>
        <begin position="802"/>
        <end position="833"/>
    </location>
</feature>
<protein>
    <submittedName>
        <fullName evidence="4">Transglutaminase-like superfamily protein</fullName>
    </submittedName>
</protein>
<evidence type="ECO:0000256" key="1">
    <source>
        <dbReference type="SAM" id="MobiDB-lite"/>
    </source>
</evidence>
<feature type="compositionally biased region" description="Basic residues" evidence="1">
    <location>
        <begin position="817"/>
        <end position="833"/>
    </location>
</feature>
<feature type="transmembrane region" description="Helical" evidence="2">
    <location>
        <begin position="41"/>
        <end position="58"/>
    </location>
</feature>
<feature type="transmembrane region" description="Helical" evidence="2">
    <location>
        <begin position="656"/>
        <end position="679"/>
    </location>
</feature>
<feature type="domain" description="Transglutaminase-like" evidence="3">
    <location>
        <begin position="527"/>
        <end position="601"/>
    </location>
</feature>
<feature type="region of interest" description="Disordered" evidence="1">
    <location>
        <begin position="604"/>
        <end position="649"/>
    </location>
</feature>
<keyword evidence="2" id="KW-1133">Transmembrane helix</keyword>
<keyword evidence="2" id="KW-0472">Membrane</keyword>
<organism evidence="4 5">
    <name type="scientific">Jatrophihabitans endophyticus</name>
    <dbReference type="NCBI Taxonomy" id="1206085"/>
    <lineage>
        <taxon>Bacteria</taxon>
        <taxon>Bacillati</taxon>
        <taxon>Actinomycetota</taxon>
        <taxon>Actinomycetes</taxon>
        <taxon>Jatrophihabitantales</taxon>
        <taxon>Jatrophihabitantaceae</taxon>
        <taxon>Jatrophihabitans</taxon>
    </lineage>
</organism>
<dbReference type="Gene3D" id="3.10.620.30">
    <property type="match status" value="1"/>
</dbReference>
<dbReference type="InterPro" id="IPR052901">
    <property type="entry name" value="Bact_TGase-like"/>
</dbReference>
<sequence length="833" mass="87317">MNTRLRRSLPLLVLPLALVLCVLASAPWLRAFPADVMAVPLVGTALISVLLPVVVVAIGVRTLWLTALVDLAGFVFFTTLVTLREPFGFSSLWDGLVHGPSQILTFALPLVSPRTLLVAPIALCWLCGAIIGECLGRGWPTLVPSATALVTFGLAYAATTRAITDADDGRCYDTLLAGALLATLLVLRAVQAWLDQDASTSAANAVAQGQQAPRSAPSLTGLPVATDRVVLPLRTLAAGAGVAVAVAAVAALVVQSSAFSGSPASAERLPPVERSGPLTPVAFVAGLRPTDPRARAHRLFGVSFEETASRYVAIADTDVYDGDAWAFEREFRPSGGVVPADTDPSLRPKGGSVAQRYTIDAGPLAGAPWLPFQYRPQDVSGVPIATEPTSGMIVPGEPLRAGQSYTVMSATPRGSFESLPRSATPGTSAPPADTALPPSVRRSLGTVLTSLQNETKTRGASAVTFLRALVRDLRTHYSLSGGPASTAPSAGTSATAPASTTPAPTRSTSTNPSTGGTAFAGVLASILGPTRSATPEQYATLVTLLARAQGVPARLVSGFRLGSGTGDTVPAGTYDVTDKQAWTWVEIPIAGRGWVVLDATPSTYSNQRPAPSVSARPTPSPSPSSTPNALATQAPSDNGNAVAPRSDVPGSRGPSAGWWLIAVVVVAVLLLLVPVALLLRKQLRLRRRRRGAPREQVIGAWQETLDVLAESGLGDATSFTSAEVGEATARRFDGETAARTRAVGDAANRAIFDPASTVGVAEADAAWREHADLRRRVRHAQTLRQRVGSGLRYHRVRTGAAVAGPASWAESMAQRRESRRRPRRTRRGRHRRH</sequence>
<gene>
    <name evidence="4" type="ORF">SAMN05443575_3073</name>
</gene>
<feature type="transmembrane region" description="Helical" evidence="2">
    <location>
        <begin position="103"/>
        <end position="130"/>
    </location>
</feature>
<dbReference type="SUPFAM" id="SSF54001">
    <property type="entry name" value="Cysteine proteinases"/>
    <property type="match status" value="1"/>
</dbReference>
<dbReference type="STRING" id="1206085.SAMN05443575_3073"/>
<keyword evidence="2" id="KW-0812">Transmembrane</keyword>
<dbReference type="OrthoDB" id="9804023at2"/>
<feature type="compositionally biased region" description="Polar residues" evidence="1">
    <location>
        <begin position="628"/>
        <end position="639"/>
    </location>
</feature>
<dbReference type="EMBL" id="FQVU01000004">
    <property type="protein sequence ID" value="SHH00734.1"/>
    <property type="molecule type" value="Genomic_DNA"/>
</dbReference>
<proteinExistence type="predicted"/>
<reference evidence="4 5" key="1">
    <citation type="submission" date="2016-11" db="EMBL/GenBank/DDBJ databases">
        <authorList>
            <person name="Jaros S."/>
            <person name="Januszkiewicz K."/>
            <person name="Wedrychowicz H."/>
        </authorList>
    </citation>
    <scope>NUCLEOTIDE SEQUENCE [LARGE SCALE GENOMIC DNA]</scope>
    <source>
        <strain evidence="4 5">DSM 45627</strain>
    </source>
</reference>
<feature type="compositionally biased region" description="Low complexity" evidence="1">
    <location>
        <begin position="608"/>
        <end position="617"/>
    </location>
</feature>
<feature type="region of interest" description="Disordered" evidence="1">
    <location>
        <begin position="480"/>
        <end position="515"/>
    </location>
</feature>
<feature type="region of interest" description="Disordered" evidence="1">
    <location>
        <begin position="412"/>
        <end position="439"/>
    </location>
</feature>
<evidence type="ECO:0000259" key="3">
    <source>
        <dbReference type="SMART" id="SM00460"/>
    </source>
</evidence>
<dbReference type="SMART" id="SM00460">
    <property type="entry name" value="TGc"/>
    <property type="match status" value="1"/>
</dbReference>
<feature type="transmembrane region" description="Helical" evidence="2">
    <location>
        <begin position="142"/>
        <end position="163"/>
    </location>
</feature>
<dbReference type="AlphaFoldDB" id="A0A1M5PFZ7"/>
<name>A0A1M5PFZ7_9ACTN</name>
<feature type="transmembrane region" description="Helical" evidence="2">
    <location>
        <begin position="236"/>
        <end position="254"/>
    </location>
</feature>
<feature type="transmembrane region" description="Helical" evidence="2">
    <location>
        <begin position="175"/>
        <end position="194"/>
    </location>
</feature>
<evidence type="ECO:0000313" key="4">
    <source>
        <dbReference type="EMBL" id="SHH00734.1"/>
    </source>
</evidence>
<dbReference type="PANTHER" id="PTHR42736">
    <property type="entry name" value="PROTEIN-GLUTAMINE GAMMA-GLUTAMYLTRANSFERASE"/>
    <property type="match status" value="1"/>
</dbReference>
<dbReference type="RefSeq" id="WP_073391302.1">
    <property type="nucleotide sequence ID" value="NZ_FQVU01000004.1"/>
</dbReference>
<accession>A0A1M5PFZ7</accession>